<organism evidence="2 3">
    <name type="scientific">Leuconostoc citreum (strain KM20)</name>
    <dbReference type="NCBI Taxonomy" id="349519"/>
    <lineage>
        <taxon>Bacteria</taxon>
        <taxon>Bacillati</taxon>
        <taxon>Bacillota</taxon>
        <taxon>Bacilli</taxon>
        <taxon>Lactobacillales</taxon>
        <taxon>Lactobacillaceae</taxon>
        <taxon>Leuconostoc</taxon>
    </lineage>
</organism>
<evidence type="ECO:0000256" key="1">
    <source>
        <dbReference type="SAM" id="Phobius"/>
    </source>
</evidence>
<keyword evidence="1" id="KW-0812">Transmembrane</keyword>
<sequence>MIYFFHELTQLLNAICVAVVTFAIKRYFDDLNDR</sequence>
<keyword evidence="1" id="KW-0472">Membrane</keyword>
<keyword evidence="3" id="KW-1185">Reference proteome</keyword>
<geneLocation type="plasmid" evidence="2 3">
    <name>pLCK2</name>
</geneLocation>
<keyword evidence="1" id="KW-1133">Transmembrane helix</keyword>
<proteinExistence type="predicted"/>
<evidence type="ECO:0000313" key="3">
    <source>
        <dbReference type="Proteomes" id="UP000002166"/>
    </source>
</evidence>
<gene>
    <name evidence="2" type="ordered locus">LCK_p200002</name>
</gene>
<name>B1N0D2_LEUCK</name>
<feature type="transmembrane region" description="Helical" evidence="1">
    <location>
        <begin position="12"/>
        <end position="28"/>
    </location>
</feature>
<dbReference type="AlphaFoldDB" id="B1N0D2"/>
<protein>
    <submittedName>
        <fullName evidence="2">Uncharacterized protein</fullName>
    </submittedName>
</protein>
<dbReference type="KEGG" id="lci:LCK_p200002"/>
<dbReference type="Proteomes" id="UP000002166">
    <property type="component" value="Plasmid pLCK2"/>
</dbReference>
<dbReference type="EMBL" id="DQ489737">
    <property type="protein sequence ID" value="ACA83537.1"/>
    <property type="molecule type" value="Genomic_DNA"/>
</dbReference>
<dbReference type="HOGENOM" id="CLU_3374441_0_0_9"/>
<evidence type="ECO:0000313" key="2">
    <source>
        <dbReference type="EMBL" id="ACA83537.1"/>
    </source>
</evidence>
<keyword evidence="2" id="KW-0614">Plasmid</keyword>
<reference evidence="2 3" key="1">
    <citation type="journal article" date="2008" name="J. Bacteriol.">
        <title>Complete genome sequence of Leuconostoc citreum KM20.</title>
        <authorList>
            <person name="Kim J.F."/>
            <person name="Jeong H."/>
            <person name="Lee J.-S."/>
            <person name="Choi S.-H."/>
            <person name="Ha M."/>
            <person name="Hur C.-G."/>
            <person name="Kim J.-S."/>
            <person name="Lee S."/>
            <person name="Park H.-S."/>
            <person name="Park Y.-H."/>
            <person name="Oh T.K."/>
        </authorList>
    </citation>
    <scope>NUCLEOTIDE SEQUENCE [LARGE SCALE GENOMIC DNA]</scope>
    <source>
        <strain evidence="2 3">KM20</strain>
    </source>
</reference>
<accession>B1N0D2</accession>